<accession>A0A1C3XHV5</accession>
<dbReference type="RefSeq" id="WP_074448347.1">
    <property type="nucleotide sequence ID" value="NZ_FMAE01000021.1"/>
</dbReference>
<reference evidence="1 2" key="1">
    <citation type="submission" date="2016-08" db="EMBL/GenBank/DDBJ databases">
        <authorList>
            <person name="Seilhamer J.J."/>
        </authorList>
    </citation>
    <scope>NUCLEOTIDE SEQUENCE [LARGE SCALE GENOMIC DNA]</scope>
    <source>
        <strain evidence="1 2">CCBAU 10071</strain>
    </source>
</reference>
<name>A0A1C3XHV5_9BRAD</name>
<sequence length="198" mass="22227">MSFSTYDDLKSQIANWLARDDLTTYIPDFIRLFECAAMRRLKVRLQETTTTLTPSSGVATVPSDYLGHRRVTWTGSPVHDLEYVAPPIYSGYIDSGSGTPTVFTIEGSSLRVAPTSDTALTFTYVQRTTAVESSLNWLYTKHFDVYLFGSLCEANAFNKDVDPAGLWKARRDEGFDEISKLDFNERQGMAIRVMGHTP</sequence>
<dbReference type="Pfam" id="PF24175">
    <property type="entry name" value="SU10_adaptor"/>
    <property type="match status" value="1"/>
</dbReference>
<dbReference type="InterPro" id="IPR056209">
    <property type="entry name" value="SU10_adaptor"/>
</dbReference>
<dbReference type="EMBL" id="FMAE01000021">
    <property type="protein sequence ID" value="SCB51656.1"/>
    <property type="molecule type" value="Genomic_DNA"/>
</dbReference>
<dbReference type="AlphaFoldDB" id="A0A1C3XHV5"/>
<protein>
    <submittedName>
        <fullName evidence="1">Uncharacterized protein</fullName>
    </submittedName>
</protein>
<evidence type="ECO:0000313" key="2">
    <source>
        <dbReference type="Proteomes" id="UP000183174"/>
    </source>
</evidence>
<organism evidence="1 2">
    <name type="scientific">Bradyrhizobium yuanmingense</name>
    <dbReference type="NCBI Taxonomy" id="108015"/>
    <lineage>
        <taxon>Bacteria</taxon>
        <taxon>Pseudomonadati</taxon>
        <taxon>Pseudomonadota</taxon>
        <taxon>Alphaproteobacteria</taxon>
        <taxon>Hyphomicrobiales</taxon>
        <taxon>Nitrobacteraceae</taxon>
        <taxon>Bradyrhizobium</taxon>
    </lineage>
</organism>
<proteinExistence type="predicted"/>
<gene>
    <name evidence="1" type="ORF">GA0061099_10212</name>
</gene>
<evidence type="ECO:0000313" key="1">
    <source>
        <dbReference type="EMBL" id="SCB51656.1"/>
    </source>
</evidence>
<dbReference type="Proteomes" id="UP000183174">
    <property type="component" value="Unassembled WGS sequence"/>
</dbReference>